<dbReference type="PANTHER" id="PTHR30313">
    <property type="entry name" value="DNA PRIMASE"/>
    <property type="match status" value="1"/>
</dbReference>
<dbReference type="Gene3D" id="3.90.980.10">
    <property type="entry name" value="DNA primase, catalytic core, N-terminal domain"/>
    <property type="match status" value="1"/>
</dbReference>
<dbReference type="SUPFAM" id="SSF57783">
    <property type="entry name" value="Zinc beta-ribbon"/>
    <property type="match status" value="1"/>
</dbReference>
<keyword evidence="5 12" id="KW-0235">DNA replication</keyword>
<evidence type="ECO:0000256" key="8">
    <source>
        <dbReference type="ARBA" id="ARBA00022833"/>
    </source>
</evidence>
<protein>
    <recommendedName>
        <fullName evidence="12 13">DNA primase</fullName>
        <ecNumber evidence="12">2.7.7.101</ecNumber>
    </recommendedName>
</protein>
<keyword evidence="2 12" id="KW-0639">Primosome</keyword>
<dbReference type="GO" id="GO:0003677">
    <property type="term" value="F:DNA binding"/>
    <property type="evidence" value="ECO:0007669"/>
    <property type="project" value="UniProtKB-KW"/>
</dbReference>
<dbReference type="InterPro" id="IPR006171">
    <property type="entry name" value="TOPRIM_dom"/>
</dbReference>
<evidence type="ECO:0000256" key="12">
    <source>
        <dbReference type="HAMAP-Rule" id="MF_00974"/>
    </source>
</evidence>
<feature type="region of interest" description="Disordered" evidence="15">
    <location>
        <begin position="607"/>
        <end position="628"/>
    </location>
</feature>
<keyword evidence="10 12" id="KW-0238">DNA-binding</keyword>
<dbReference type="OrthoDB" id="9803773at2"/>
<dbReference type="InterPro" id="IPR050219">
    <property type="entry name" value="DnaG_primase"/>
</dbReference>
<dbReference type="SUPFAM" id="SSF56731">
    <property type="entry name" value="DNA primase core"/>
    <property type="match status" value="1"/>
</dbReference>
<dbReference type="InterPro" id="IPR002694">
    <property type="entry name" value="Znf_CHC2"/>
</dbReference>
<keyword evidence="3 12" id="KW-0808">Transferase</keyword>
<evidence type="ECO:0000256" key="14">
    <source>
        <dbReference type="PIRSR" id="PIRSR002811-1"/>
    </source>
</evidence>
<dbReference type="GO" id="GO:0008270">
    <property type="term" value="F:zinc ion binding"/>
    <property type="evidence" value="ECO:0007669"/>
    <property type="project" value="UniProtKB-UniRule"/>
</dbReference>
<evidence type="ECO:0000256" key="11">
    <source>
        <dbReference type="ARBA" id="ARBA00023163"/>
    </source>
</evidence>
<dbReference type="PIRSF" id="PIRSF002811">
    <property type="entry name" value="DnaG"/>
    <property type="match status" value="1"/>
</dbReference>
<keyword evidence="18" id="KW-1185">Reference proteome</keyword>
<evidence type="ECO:0000256" key="3">
    <source>
        <dbReference type="ARBA" id="ARBA00022679"/>
    </source>
</evidence>
<evidence type="ECO:0000256" key="1">
    <source>
        <dbReference type="ARBA" id="ARBA00022478"/>
    </source>
</evidence>
<dbReference type="InterPro" id="IPR030846">
    <property type="entry name" value="DnaG_bac"/>
</dbReference>
<feature type="region of interest" description="Disordered" evidence="15">
    <location>
        <begin position="441"/>
        <end position="460"/>
    </location>
</feature>
<dbReference type="GO" id="GO:0000428">
    <property type="term" value="C:DNA-directed RNA polymerase complex"/>
    <property type="evidence" value="ECO:0007669"/>
    <property type="project" value="UniProtKB-KW"/>
</dbReference>
<dbReference type="FunFam" id="3.40.1360.10:FF:000002">
    <property type="entry name" value="DNA primase"/>
    <property type="match status" value="1"/>
</dbReference>
<accession>A0A3P5XDV6</accession>
<evidence type="ECO:0000256" key="10">
    <source>
        <dbReference type="ARBA" id="ARBA00023125"/>
    </source>
</evidence>
<evidence type="ECO:0000256" key="9">
    <source>
        <dbReference type="ARBA" id="ARBA00022842"/>
    </source>
</evidence>
<keyword evidence="7 12" id="KW-0863">Zinc-finger</keyword>
<dbReference type="Pfam" id="PF01807">
    <property type="entry name" value="Zn_ribbon_DnaG"/>
    <property type="match status" value="1"/>
</dbReference>
<comment type="function">
    <text evidence="12 13">RNA polymerase that catalyzes the synthesis of short RNA molecules used as primers for DNA polymerase during DNA replication.</text>
</comment>
<dbReference type="Gene3D" id="3.90.580.10">
    <property type="entry name" value="Zinc finger, CHC2-type domain"/>
    <property type="match status" value="1"/>
</dbReference>
<dbReference type="Proteomes" id="UP000277498">
    <property type="component" value="Unassembled WGS sequence"/>
</dbReference>
<evidence type="ECO:0000256" key="5">
    <source>
        <dbReference type="ARBA" id="ARBA00022705"/>
    </source>
</evidence>
<dbReference type="PROSITE" id="PS50880">
    <property type="entry name" value="TOPRIM"/>
    <property type="match status" value="1"/>
</dbReference>
<comment type="similarity">
    <text evidence="12 13">Belongs to the DnaG primase family.</text>
</comment>
<feature type="zinc finger region" description="CHC2-type" evidence="12 14">
    <location>
        <begin position="43"/>
        <end position="67"/>
    </location>
</feature>
<organism evidence="17 18">
    <name type="scientific">Pseudogemmobacter humi</name>
    <dbReference type="NCBI Taxonomy" id="2483812"/>
    <lineage>
        <taxon>Bacteria</taxon>
        <taxon>Pseudomonadati</taxon>
        <taxon>Pseudomonadota</taxon>
        <taxon>Alphaproteobacteria</taxon>
        <taxon>Rhodobacterales</taxon>
        <taxon>Paracoccaceae</taxon>
        <taxon>Pseudogemmobacter</taxon>
    </lineage>
</organism>
<dbReference type="Pfam" id="PF13662">
    <property type="entry name" value="Toprim_4"/>
    <property type="match status" value="1"/>
</dbReference>
<evidence type="ECO:0000256" key="2">
    <source>
        <dbReference type="ARBA" id="ARBA00022515"/>
    </source>
</evidence>
<keyword evidence="1 12" id="KW-0240">DNA-directed RNA polymerase</keyword>
<dbReference type="InterPro" id="IPR006295">
    <property type="entry name" value="DNA_primase_DnaG"/>
</dbReference>
<keyword evidence="11 12" id="KW-0804">Transcription</keyword>
<evidence type="ECO:0000256" key="7">
    <source>
        <dbReference type="ARBA" id="ARBA00022771"/>
    </source>
</evidence>
<dbReference type="GO" id="GO:1990077">
    <property type="term" value="C:primosome complex"/>
    <property type="evidence" value="ECO:0007669"/>
    <property type="project" value="UniProtKB-KW"/>
</dbReference>
<sequence>MSLPPGFLDELRNRVSLSAVVGRKVTWDMRKSNMAKGDWWAPCPFHQEKSASFHVDDRKGFYYCFGCHAKGDALSFVKDSENLSFIEAVAVLAAEAGMQMPDRDPRAAEKADRRTELIQVLEEAVKWFRLQLKTQGAAAARGYLTKRGLSEEAQERWEIGFAPDQRQALIQALTGKGIAADLVVEAGLAARADDGSLYDRFRGRIIFPIRDGRGRAISFGGRAMDPNARAKYLNGPETGIFDKGRNLFNHGPAREAAGKGQRLVVAEGYMDVIALSEAGFRAAVAPLGTAVTEDQLRLMWRIADEPVIALDGDAAGIRAALRVVDLALPLLEAGKGLRFALLPEGMDPDDLIRARGREAMQEVLDGAQPMVRLLWNRETEGRVFDSPERKAALDKTLRQALMRIADPSIRAHYGEEIRELRWELFRTGRRPARAGAARVWQPGGRGKFAPPPVPTEGTRNSALAGAAPETIGDALREAVILATLLRFPTLIATFESALERIEFSTEDHERLRNLVLTHGHGEDCAELVARDSALALDRVLNNPHVRISPALQPRADATFAAACLEEALARLQADRAHRTELAEAEEDLAHLADEGLTWRLSKAAEARVSASRGPKEQKSESIIAPNGVELDREELDRARRLLDSIDFSRGSSPRRE</sequence>
<dbReference type="InterPro" id="IPR034151">
    <property type="entry name" value="TOPRIM_DnaG_bac"/>
</dbReference>
<dbReference type="SMART" id="SM00400">
    <property type="entry name" value="ZnF_CHCC"/>
    <property type="match status" value="1"/>
</dbReference>
<dbReference type="InterPro" id="IPR037068">
    <property type="entry name" value="DNA_primase_core_N_sf"/>
</dbReference>
<dbReference type="Pfam" id="PF08275">
    <property type="entry name" value="DNAG_N"/>
    <property type="match status" value="1"/>
</dbReference>
<evidence type="ECO:0000256" key="15">
    <source>
        <dbReference type="SAM" id="MobiDB-lite"/>
    </source>
</evidence>
<feature type="domain" description="Toprim" evidence="16">
    <location>
        <begin position="261"/>
        <end position="343"/>
    </location>
</feature>
<dbReference type="EMBL" id="UXAW01000097">
    <property type="protein sequence ID" value="VDC32943.1"/>
    <property type="molecule type" value="Genomic_DNA"/>
</dbReference>
<dbReference type="SMART" id="SM00493">
    <property type="entry name" value="TOPRIM"/>
    <property type="match status" value="1"/>
</dbReference>
<dbReference type="Gene3D" id="3.40.1360.10">
    <property type="match status" value="1"/>
</dbReference>
<reference evidence="17 18" key="1">
    <citation type="submission" date="2018-11" db="EMBL/GenBank/DDBJ databases">
        <authorList>
            <person name="Criscuolo A."/>
        </authorList>
    </citation>
    <scope>NUCLEOTIDE SEQUENCE [LARGE SCALE GENOMIC DNA]</scope>
    <source>
        <strain evidence="17">ACIP111625</strain>
    </source>
</reference>
<dbReference type="FunFam" id="3.90.980.10:FF:000001">
    <property type="entry name" value="DNA primase"/>
    <property type="match status" value="1"/>
</dbReference>
<dbReference type="GO" id="GO:0003899">
    <property type="term" value="F:DNA-directed RNA polymerase activity"/>
    <property type="evidence" value="ECO:0007669"/>
    <property type="project" value="UniProtKB-UniRule"/>
</dbReference>
<name>A0A3P5XDV6_9RHOB</name>
<dbReference type="HAMAP" id="MF_00974">
    <property type="entry name" value="DNA_primase_DnaG"/>
    <property type="match status" value="1"/>
</dbReference>
<keyword evidence="8 12" id="KW-0862">Zinc</keyword>
<dbReference type="GO" id="GO:0005737">
    <property type="term" value="C:cytoplasm"/>
    <property type="evidence" value="ECO:0007669"/>
    <property type="project" value="TreeGrafter"/>
</dbReference>
<evidence type="ECO:0000256" key="13">
    <source>
        <dbReference type="PIRNR" id="PIRNR002811"/>
    </source>
</evidence>
<dbReference type="EC" id="2.7.7.101" evidence="12"/>
<evidence type="ECO:0000313" key="18">
    <source>
        <dbReference type="Proteomes" id="UP000277498"/>
    </source>
</evidence>
<gene>
    <name evidence="12 17" type="primary">dnaG</name>
    <name evidence="17" type="ORF">XINFAN_03495</name>
</gene>
<dbReference type="CDD" id="cd03364">
    <property type="entry name" value="TOPRIM_DnaG_primases"/>
    <property type="match status" value="1"/>
</dbReference>
<comment type="subunit">
    <text evidence="12">Monomer. Interacts with DnaB.</text>
</comment>
<comment type="catalytic activity">
    <reaction evidence="12">
        <text>ssDNA + n NTP = ssDNA/pppN(pN)n-1 hybrid + (n-1) diphosphate.</text>
        <dbReference type="EC" id="2.7.7.101"/>
    </reaction>
</comment>
<evidence type="ECO:0000313" key="17">
    <source>
        <dbReference type="EMBL" id="VDC32943.1"/>
    </source>
</evidence>
<dbReference type="RefSeq" id="WP_124088194.1">
    <property type="nucleotide sequence ID" value="NZ_UXAW01000097.1"/>
</dbReference>
<dbReference type="InterPro" id="IPR013264">
    <property type="entry name" value="DNAG_N"/>
</dbReference>
<dbReference type="NCBIfam" id="TIGR01391">
    <property type="entry name" value="dnaG"/>
    <property type="match status" value="1"/>
</dbReference>
<dbReference type="PANTHER" id="PTHR30313:SF2">
    <property type="entry name" value="DNA PRIMASE"/>
    <property type="match status" value="1"/>
</dbReference>
<comment type="cofactor">
    <cofactor evidence="12 13 14">
        <name>Zn(2+)</name>
        <dbReference type="ChEBI" id="CHEBI:29105"/>
    </cofactor>
    <text evidence="12 13 14">Binds 1 zinc ion per monomer.</text>
</comment>
<keyword evidence="9" id="KW-0460">Magnesium</keyword>
<evidence type="ECO:0000256" key="6">
    <source>
        <dbReference type="ARBA" id="ARBA00022723"/>
    </source>
</evidence>
<dbReference type="InterPro" id="IPR036977">
    <property type="entry name" value="DNA_primase_Znf_CHC2"/>
</dbReference>
<keyword evidence="4 12" id="KW-0548">Nucleotidyltransferase</keyword>
<evidence type="ECO:0000259" key="16">
    <source>
        <dbReference type="PROSITE" id="PS50880"/>
    </source>
</evidence>
<comment type="domain">
    <text evidence="12">Contains an N-terminal zinc-binding domain, a central core domain that contains the primase activity, and a C-terminal DnaB-binding domain.</text>
</comment>
<proteinExistence type="inferred from homology"/>
<keyword evidence="6 12" id="KW-0479">Metal-binding</keyword>
<evidence type="ECO:0000256" key="4">
    <source>
        <dbReference type="ARBA" id="ARBA00022695"/>
    </source>
</evidence>
<dbReference type="AlphaFoldDB" id="A0A3P5XDV6"/>
<dbReference type="GO" id="GO:0006269">
    <property type="term" value="P:DNA replication, synthesis of primer"/>
    <property type="evidence" value="ECO:0007669"/>
    <property type="project" value="UniProtKB-UniRule"/>
</dbReference>